<evidence type="ECO:0000256" key="1">
    <source>
        <dbReference type="ARBA" id="ARBA00022741"/>
    </source>
</evidence>
<dbReference type="InterPro" id="IPR017441">
    <property type="entry name" value="Protein_kinase_ATP_BS"/>
</dbReference>
<dbReference type="InterPro" id="IPR050198">
    <property type="entry name" value="Non-receptor_tyrosine_kinases"/>
</dbReference>
<dbReference type="Proteomes" id="UP000614601">
    <property type="component" value="Unassembled WGS sequence"/>
</dbReference>
<dbReference type="Gene3D" id="3.30.200.20">
    <property type="entry name" value="Phosphorylase Kinase, domain 1"/>
    <property type="match status" value="1"/>
</dbReference>
<organism evidence="5 6">
    <name type="scientific">Bursaphelenchus okinawaensis</name>
    <dbReference type="NCBI Taxonomy" id="465554"/>
    <lineage>
        <taxon>Eukaryota</taxon>
        <taxon>Metazoa</taxon>
        <taxon>Ecdysozoa</taxon>
        <taxon>Nematoda</taxon>
        <taxon>Chromadorea</taxon>
        <taxon>Rhabditida</taxon>
        <taxon>Tylenchina</taxon>
        <taxon>Tylenchomorpha</taxon>
        <taxon>Aphelenchoidea</taxon>
        <taxon>Aphelenchoididae</taxon>
        <taxon>Bursaphelenchus</taxon>
    </lineage>
</organism>
<keyword evidence="1 3" id="KW-0547">Nucleotide-binding</keyword>
<protein>
    <recommendedName>
        <fullName evidence="4">Protein kinase domain-containing protein</fullName>
    </recommendedName>
</protein>
<dbReference type="SUPFAM" id="SSF56112">
    <property type="entry name" value="Protein kinase-like (PK-like)"/>
    <property type="match status" value="1"/>
</dbReference>
<dbReference type="PANTHER" id="PTHR24418">
    <property type="entry name" value="TYROSINE-PROTEIN KINASE"/>
    <property type="match status" value="1"/>
</dbReference>
<dbReference type="GO" id="GO:0004672">
    <property type="term" value="F:protein kinase activity"/>
    <property type="evidence" value="ECO:0007669"/>
    <property type="project" value="InterPro"/>
</dbReference>
<evidence type="ECO:0000256" key="3">
    <source>
        <dbReference type="PROSITE-ProRule" id="PRU10141"/>
    </source>
</evidence>
<dbReference type="GO" id="GO:0005524">
    <property type="term" value="F:ATP binding"/>
    <property type="evidence" value="ECO:0007669"/>
    <property type="project" value="UniProtKB-UniRule"/>
</dbReference>
<name>A0A811KEJ4_9BILA</name>
<dbReference type="Pfam" id="PF07714">
    <property type="entry name" value="PK_Tyr_Ser-Thr"/>
    <property type="match status" value="1"/>
</dbReference>
<dbReference type="EMBL" id="CAJFCW020000003">
    <property type="protein sequence ID" value="CAG9102213.1"/>
    <property type="molecule type" value="Genomic_DNA"/>
</dbReference>
<dbReference type="Gene3D" id="1.10.510.10">
    <property type="entry name" value="Transferase(Phosphotransferase) domain 1"/>
    <property type="match status" value="1"/>
</dbReference>
<keyword evidence="2 3" id="KW-0067">ATP-binding</keyword>
<dbReference type="InterPro" id="IPR008266">
    <property type="entry name" value="Tyr_kinase_AS"/>
</dbReference>
<dbReference type="InterPro" id="IPR001245">
    <property type="entry name" value="Ser-Thr/Tyr_kinase_cat_dom"/>
</dbReference>
<dbReference type="InterPro" id="IPR011009">
    <property type="entry name" value="Kinase-like_dom_sf"/>
</dbReference>
<dbReference type="OrthoDB" id="5861010at2759"/>
<evidence type="ECO:0000256" key="2">
    <source>
        <dbReference type="ARBA" id="ARBA00022840"/>
    </source>
</evidence>
<dbReference type="PROSITE" id="PS00107">
    <property type="entry name" value="PROTEIN_KINASE_ATP"/>
    <property type="match status" value="1"/>
</dbReference>
<dbReference type="AlphaFoldDB" id="A0A811KEJ4"/>
<evidence type="ECO:0000313" key="6">
    <source>
        <dbReference type="Proteomes" id="UP000614601"/>
    </source>
</evidence>
<evidence type="ECO:0000313" key="5">
    <source>
        <dbReference type="EMBL" id="CAD5214165.1"/>
    </source>
</evidence>
<dbReference type="InterPro" id="IPR000719">
    <property type="entry name" value="Prot_kinase_dom"/>
</dbReference>
<evidence type="ECO:0000259" key="4">
    <source>
        <dbReference type="PROSITE" id="PS50011"/>
    </source>
</evidence>
<gene>
    <name evidence="5" type="ORF">BOKJ2_LOCUS5456</name>
</gene>
<dbReference type="EMBL" id="CAJFDH010000003">
    <property type="protein sequence ID" value="CAD5214165.1"/>
    <property type="molecule type" value="Genomic_DNA"/>
</dbReference>
<comment type="caution">
    <text evidence="5">The sequence shown here is derived from an EMBL/GenBank/DDBJ whole genome shotgun (WGS) entry which is preliminary data.</text>
</comment>
<feature type="domain" description="Protein kinase" evidence="4">
    <location>
        <begin position="154"/>
        <end position="387"/>
    </location>
</feature>
<dbReference type="PROSITE" id="PS50011">
    <property type="entry name" value="PROTEIN_KINASE_DOM"/>
    <property type="match status" value="1"/>
</dbReference>
<reference evidence="5" key="1">
    <citation type="submission" date="2020-09" db="EMBL/GenBank/DDBJ databases">
        <authorList>
            <person name="Kikuchi T."/>
        </authorList>
    </citation>
    <scope>NUCLEOTIDE SEQUENCE</scope>
    <source>
        <strain evidence="5">SH1</strain>
    </source>
</reference>
<accession>A0A811KEJ4</accession>
<feature type="binding site" evidence="3">
    <location>
        <position position="185"/>
    </location>
    <ligand>
        <name>ATP</name>
        <dbReference type="ChEBI" id="CHEBI:30616"/>
    </ligand>
</feature>
<sequence length="387" mass="43187">MIPGNDKNVGYSSPNMIDVAASPGAESPNLPPEIGQSKFYENIHLDIFHGPMDKEDIALVLNNNGEYLIANGFVDIKSKLGVWIKWADQLTFYPVIEDIEQGTCTFNGLVAKPNLTELLAHHDTTQQPITTAPDGPKLMYGIKKQSWELDHKNVKTEKELGSGAFGTVYLGSLFRNGQWIPAAIKVPRLDKAKKEAQTAEFLQEARIQRDYLHVNIVRLFGVATNGPDILIVLEYVNGGDLLSYVKKNPHLNVTMRLAFCFDVASGMAYLHKIQCLHRDMAARNCLVVQSPCYCKITDFGLSAKGLNQAVSKTKSVPIRWIAPEVIKTGTYEAASDVWSLGVMFWEVYTFCKDLPYAKIKELKEVQVQLKSNPNFRPDMAKKAEPPL</sequence>
<dbReference type="Proteomes" id="UP000783686">
    <property type="component" value="Unassembled WGS sequence"/>
</dbReference>
<proteinExistence type="predicted"/>
<dbReference type="PROSITE" id="PS00109">
    <property type="entry name" value="PROTEIN_KINASE_TYR"/>
    <property type="match status" value="1"/>
</dbReference>
<keyword evidence="6" id="KW-1185">Reference proteome</keyword>
<dbReference type="PRINTS" id="PR00109">
    <property type="entry name" value="TYRKINASE"/>
</dbReference>